<reference evidence="2" key="1">
    <citation type="submission" date="2024-06" db="EMBL/GenBank/DDBJ databases">
        <authorList>
            <person name="Liu X."/>
            <person name="Lenzi L."/>
            <person name="Haldenby T S."/>
            <person name="Uol C."/>
        </authorList>
    </citation>
    <scope>NUCLEOTIDE SEQUENCE</scope>
</reference>
<evidence type="ECO:0000313" key="1">
    <source>
        <dbReference type="EMBL" id="CAL5134840.1"/>
    </source>
</evidence>
<accession>A0AAV2TD92</accession>
<gene>
    <name evidence="1" type="ORF">CDAUBV1_LOCUS8796</name>
    <name evidence="2" type="ORF">CDAUBV1_LOCUS8797</name>
</gene>
<feature type="non-terminal residue" evidence="2">
    <location>
        <position position="1"/>
    </location>
</feature>
<feature type="non-terminal residue" evidence="2">
    <location>
        <position position="136"/>
    </location>
</feature>
<comment type="caution">
    <text evidence="2">The sequence shown here is derived from an EMBL/GenBank/DDBJ whole genome shotgun (WGS) entry which is preliminary data.</text>
</comment>
<name>A0AAV2TD92_CALDB</name>
<dbReference type="EMBL" id="CAXLJL010000230">
    <property type="protein sequence ID" value="CAL5134841.1"/>
    <property type="molecule type" value="Genomic_DNA"/>
</dbReference>
<evidence type="ECO:0000313" key="2">
    <source>
        <dbReference type="EMBL" id="CAL5134841.1"/>
    </source>
</evidence>
<organism evidence="2 3">
    <name type="scientific">Calicophoron daubneyi</name>
    <name type="common">Rumen fluke</name>
    <name type="synonym">Paramphistomum daubneyi</name>
    <dbReference type="NCBI Taxonomy" id="300641"/>
    <lineage>
        <taxon>Eukaryota</taxon>
        <taxon>Metazoa</taxon>
        <taxon>Spiralia</taxon>
        <taxon>Lophotrochozoa</taxon>
        <taxon>Platyhelminthes</taxon>
        <taxon>Trematoda</taxon>
        <taxon>Digenea</taxon>
        <taxon>Plagiorchiida</taxon>
        <taxon>Pronocephalata</taxon>
        <taxon>Paramphistomoidea</taxon>
        <taxon>Paramphistomidae</taxon>
        <taxon>Calicophoron</taxon>
    </lineage>
</organism>
<dbReference type="Proteomes" id="UP001497525">
    <property type="component" value="Unassembled WGS sequence"/>
</dbReference>
<dbReference type="EMBL" id="CAXLJL010000230">
    <property type="protein sequence ID" value="CAL5134840.1"/>
    <property type="molecule type" value="Genomic_DNA"/>
</dbReference>
<evidence type="ECO:0000313" key="3">
    <source>
        <dbReference type="Proteomes" id="UP001497525"/>
    </source>
</evidence>
<dbReference type="AlphaFoldDB" id="A0AAV2TD92"/>
<proteinExistence type="predicted"/>
<protein>
    <submittedName>
        <fullName evidence="2">Uncharacterized protein</fullName>
    </submittedName>
</protein>
<sequence length="136" mass="15230">VLKRSTYALSNVDFVDFLFTHGLTAKLSSPVTESTRSDRLCGGQTHSGCGPAEWNFAELPPDAPDVVLLDVGHNKASKHKQDITMHTGERQYSKQARALLYRRKPSLPNMRLYCTRRKAVKMSFNGGRELSLDAHK</sequence>